<name>A0A194X791_MOLSC</name>
<organism evidence="3 4">
    <name type="scientific">Mollisia scopiformis</name>
    <name type="common">Conifer needle endophyte fungus</name>
    <name type="synonym">Phialocephala scopiformis</name>
    <dbReference type="NCBI Taxonomy" id="149040"/>
    <lineage>
        <taxon>Eukaryota</taxon>
        <taxon>Fungi</taxon>
        <taxon>Dikarya</taxon>
        <taxon>Ascomycota</taxon>
        <taxon>Pezizomycotina</taxon>
        <taxon>Leotiomycetes</taxon>
        <taxon>Helotiales</taxon>
        <taxon>Mollisiaceae</taxon>
        <taxon>Mollisia</taxon>
    </lineage>
</organism>
<accession>A0A194X791</accession>
<evidence type="ECO:0000256" key="2">
    <source>
        <dbReference type="SAM" id="MobiDB-lite"/>
    </source>
</evidence>
<dbReference type="OrthoDB" id="5327951at2759"/>
<dbReference type="GeneID" id="28832388"/>
<dbReference type="EMBL" id="KQ947417">
    <property type="protein sequence ID" value="KUJ16033.1"/>
    <property type="molecule type" value="Genomic_DNA"/>
</dbReference>
<evidence type="ECO:0000313" key="3">
    <source>
        <dbReference type="EMBL" id="KUJ16033.1"/>
    </source>
</evidence>
<dbReference type="AlphaFoldDB" id="A0A194X791"/>
<evidence type="ECO:0000256" key="1">
    <source>
        <dbReference type="SAM" id="Coils"/>
    </source>
</evidence>
<feature type="coiled-coil region" evidence="1">
    <location>
        <begin position="268"/>
        <end position="302"/>
    </location>
</feature>
<feature type="compositionally biased region" description="Polar residues" evidence="2">
    <location>
        <begin position="1"/>
        <end position="20"/>
    </location>
</feature>
<protein>
    <submittedName>
        <fullName evidence="3">Uncharacterized protein</fullName>
    </submittedName>
</protein>
<dbReference type="KEGG" id="psco:LY89DRAFT_783263"/>
<evidence type="ECO:0000313" key="4">
    <source>
        <dbReference type="Proteomes" id="UP000070700"/>
    </source>
</evidence>
<keyword evidence="1" id="KW-0175">Coiled coil</keyword>
<feature type="region of interest" description="Disordered" evidence="2">
    <location>
        <begin position="1"/>
        <end position="24"/>
    </location>
</feature>
<dbReference type="InParanoid" id="A0A194X791"/>
<dbReference type="Proteomes" id="UP000070700">
    <property type="component" value="Unassembled WGS sequence"/>
</dbReference>
<proteinExistence type="predicted"/>
<dbReference type="RefSeq" id="XP_018070388.1">
    <property type="nucleotide sequence ID" value="XM_018222662.1"/>
</dbReference>
<sequence length="428" mass="49655">MDDLSSHASQLGISDSNSPQEPFDPRQIARLLSEYYELMARMRYFSPDLIKYPPHDPPIDVAFAQSLGLEPQVIELLQVLPYVEGLHNEDEFILGGSFADFRKNRVLEQSRDPDFACPQGDYEEENGKYVMPWVLVLNECGNHGSIMYFDTRNGHITTIWQGGAGGGNADPYFYGKFGWSTALEHEHPVNKNRIEHFPSRPAKDLFADYTNRLMTLEWIPFNTYGPRIFEKSAKEEYVDLKLLFETYGWPGELDAKGFDAASRRWKEFNRIRREATKLMTEVQDLEKQSLKLQKHIEKTLQSKDEDVTRTPEEIATMEQHLQAWRRNLEWVAIQKQEAVEEAEGVNSEDSALEKAWEKHIQNGIERKMRDLSWFRNDGSKYATEEKMRDLEVGIAALEERMKDLKSLPKIAFDAIKSQEDEGQWLCCR</sequence>
<reference evidence="3 4" key="1">
    <citation type="submission" date="2015-10" db="EMBL/GenBank/DDBJ databases">
        <title>Full genome of DAOMC 229536 Phialocephala scopiformis, a fungal endophyte of spruce producing the potent anti-insectan compound rugulosin.</title>
        <authorList>
            <consortium name="DOE Joint Genome Institute"/>
            <person name="Walker A.K."/>
            <person name="Frasz S.L."/>
            <person name="Seifert K.A."/>
            <person name="Miller J.D."/>
            <person name="Mondo S.J."/>
            <person name="Labutti K."/>
            <person name="Lipzen A."/>
            <person name="Dockter R."/>
            <person name="Kennedy M."/>
            <person name="Grigoriev I.V."/>
            <person name="Spatafora J.W."/>
        </authorList>
    </citation>
    <scope>NUCLEOTIDE SEQUENCE [LARGE SCALE GENOMIC DNA]</scope>
    <source>
        <strain evidence="3 4">CBS 120377</strain>
    </source>
</reference>
<keyword evidence="4" id="KW-1185">Reference proteome</keyword>
<gene>
    <name evidence="3" type="ORF">LY89DRAFT_783263</name>
</gene>